<evidence type="ECO:0000313" key="10">
    <source>
        <dbReference type="EMBL" id="MBC8177647.1"/>
    </source>
</evidence>
<comment type="pathway">
    <text evidence="1">Lipid metabolism; fatty acid beta-oxidation.</text>
</comment>
<evidence type="ECO:0000256" key="7">
    <source>
        <dbReference type="ARBA" id="ARBA00049556"/>
    </source>
</evidence>
<dbReference type="SUPFAM" id="SSF48179">
    <property type="entry name" value="6-phosphogluconate dehydrogenase C-terminal domain-like"/>
    <property type="match status" value="2"/>
</dbReference>
<dbReference type="Gene3D" id="3.40.50.720">
    <property type="entry name" value="NAD(P)-binding Rossmann-like Domain"/>
    <property type="match status" value="1"/>
</dbReference>
<gene>
    <name evidence="10" type="ORF">H8E19_09610</name>
</gene>
<dbReference type="InterPro" id="IPR029045">
    <property type="entry name" value="ClpP/crotonase-like_dom_sf"/>
</dbReference>
<dbReference type="PANTHER" id="PTHR48075:SF7">
    <property type="entry name" value="3-HYDROXYACYL-COA DEHYDROGENASE-RELATED"/>
    <property type="match status" value="1"/>
</dbReference>
<dbReference type="Gene3D" id="3.90.226.10">
    <property type="entry name" value="2-enoyl-CoA Hydratase, Chain A, domain 1"/>
    <property type="match status" value="1"/>
</dbReference>
<dbReference type="GO" id="GO:0006635">
    <property type="term" value="P:fatty acid beta-oxidation"/>
    <property type="evidence" value="ECO:0007669"/>
    <property type="project" value="UniProtKB-UniPathway"/>
</dbReference>
<evidence type="ECO:0000256" key="3">
    <source>
        <dbReference type="ARBA" id="ARBA00022963"/>
    </source>
</evidence>
<proteinExistence type="predicted"/>
<evidence type="ECO:0000313" key="11">
    <source>
        <dbReference type="Proteomes" id="UP000650524"/>
    </source>
</evidence>
<dbReference type="InterPro" id="IPR006108">
    <property type="entry name" value="3HC_DH_C"/>
</dbReference>
<dbReference type="Pfam" id="PF02737">
    <property type="entry name" value="3HCDH_N"/>
    <property type="match status" value="1"/>
</dbReference>
<feature type="domain" description="3-hydroxyacyl-CoA dehydrogenase NAD binding" evidence="9">
    <location>
        <begin position="7"/>
        <end position="204"/>
    </location>
</feature>
<dbReference type="PANTHER" id="PTHR48075">
    <property type="entry name" value="3-HYDROXYACYL-COA DEHYDROGENASE FAMILY PROTEIN"/>
    <property type="match status" value="1"/>
</dbReference>
<feature type="domain" description="3-hydroxyacyl-CoA dehydrogenase C-terminal" evidence="8">
    <location>
        <begin position="208"/>
        <end position="307"/>
    </location>
</feature>
<dbReference type="GO" id="GO:0070403">
    <property type="term" value="F:NAD+ binding"/>
    <property type="evidence" value="ECO:0007669"/>
    <property type="project" value="InterPro"/>
</dbReference>
<dbReference type="GO" id="GO:0003857">
    <property type="term" value="F:(3S)-3-hydroxyacyl-CoA dehydrogenase (NAD+) activity"/>
    <property type="evidence" value="ECO:0007669"/>
    <property type="project" value="UniProtKB-EC"/>
</dbReference>
<dbReference type="Pfam" id="PF00725">
    <property type="entry name" value="3HCDH"/>
    <property type="match status" value="1"/>
</dbReference>
<dbReference type="UniPathway" id="UPA00659"/>
<evidence type="ECO:0000256" key="6">
    <source>
        <dbReference type="ARBA" id="ARBA00023098"/>
    </source>
</evidence>
<dbReference type="SUPFAM" id="SSF51735">
    <property type="entry name" value="NAD(P)-binding Rossmann-fold domains"/>
    <property type="match status" value="1"/>
</dbReference>
<keyword evidence="5" id="KW-0520">NAD</keyword>
<dbReference type="CDD" id="cd06558">
    <property type="entry name" value="crotonase-like"/>
    <property type="match status" value="1"/>
</dbReference>
<evidence type="ECO:0000256" key="1">
    <source>
        <dbReference type="ARBA" id="ARBA00005005"/>
    </source>
</evidence>
<dbReference type="EMBL" id="JACNJD010000222">
    <property type="protein sequence ID" value="MBC8177647.1"/>
    <property type="molecule type" value="Genomic_DNA"/>
</dbReference>
<keyword evidence="2" id="KW-0276">Fatty acid metabolism</keyword>
<dbReference type="SUPFAM" id="SSF52096">
    <property type="entry name" value="ClpP/crotonase"/>
    <property type="match status" value="1"/>
</dbReference>
<dbReference type="InterPro" id="IPR001753">
    <property type="entry name" value="Enoyl-CoA_hydra/iso"/>
</dbReference>
<dbReference type="Gene3D" id="1.10.1040.50">
    <property type="match status" value="1"/>
</dbReference>
<evidence type="ECO:0000259" key="8">
    <source>
        <dbReference type="Pfam" id="PF00725"/>
    </source>
</evidence>
<organism evidence="10 11">
    <name type="scientific">Candidatus Desulfacyla euxinica</name>
    <dbReference type="NCBI Taxonomy" id="2841693"/>
    <lineage>
        <taxon>Bacteria</taxon>
        <taxon>Deltaproteobacteria</taxon>
        <taxon>Candidatus Desulfacyla</taxon>
    </lineage>
</organism>
<dbReference type="InterPro" id="IPR036291">
    <property type="entry name" value="NAD(P)-bd_dom_sf"/>
</dbReference>
<keyword evidence="6" id="KW-0443">Lipid metabolism</keyword>
<dbReference type="Pfam" id="PF00378">
    <property type="entry name" value="ECH_1"/>
    <property type="match status" value="1"/>
</dbReference>
<dbReference type="InterPro" id="IPR008927">
    <property type="entry name" value="6-PGluconate_DH-like_C_sf"/>
</dbReference>
<evidence type="ECO:0000256" key="2">
    <source>
        <dbReference type="ARBA" id="ARBA00022832"/>
    </source>
</evidence>
<keyword evidence="4" id="KW-0560">Oxidoreductase</keyword>
<name>A0A8J6MYP7_9DELT</name>
<evidence type="ECO:0000259" key="9">
    <source>
        <dbReference type="Pfam" id="PF02737"/>
    </source>
</evidence>
<dbReference type="Proteomes" id="UP000650524">
    <property type="component" value="Unassembled WGS sequence"/>
</dbReference>
<sequence length="810" mass="89078">MDKKLRKAGVIGAGVMGATIAAQLANVGIETVLLDIVPPELTKGDKKKGLTTESSDFRNKFGKNGLKGALKSKPASFYIPENAKLVSIGNLEDDLELLKGVDWIIEVVVERLDIKRNVFEKVESVLRPGTIITSNTSGIPAKEMCDGRTEDFKKHFAITHFFNPPRYMKLLEIVPGPDTLPEVVDILAEVCEKVVGKGIVYAKDTPNFVANRIGTFSMFSGIIAMIDLGLTIEAVDKLTGPIVGNPNSASFRTADLVGLDTLLHVADNVYEGTPDDERREMFKAPEFISAMLDKKLLGEKTKQGFYKKSKDSEGKRVILSLDYKTLEHTPQEKVNFASLEAAKNISGTGEKIKSLFYAKDTAGQFTFRTLAETLIYSANRIPEIADDIVNIDNALKWGFARKLGPFEVWDAIGLNKSTAKMKEAGYEIPEWVDEMLSDGKESFYKKEAGALYFYDIPSKDYKEIPTRPGIILLPSLKEQEKEVAANTGASLIDIGDGVACLEFHAKMNAIGEDIIAMIQKSADIVNKDFEGLVIANHGTNFSVGANLPMVLFAAQEEEWDDLDWAIKGLQDSLMKLKYMDKPVVAAPAGMALGGGCEVCMAADRVRYSAETYMGLVEVGVGVIPAGGGCKELIIRNTEHFFEVQKGGLYPKQIEMMPFIARAFETIAMAKVSTSGQEAVKLGYLRPTDKMTVNRDYLIEDAKKTVLAMNIEGYVPPRPKDEIRVAGENTFSFIKLALWTMHESGYITDHDLTVSTKVGYVLCGGNVLADTKVTEQYLLDLEREAFLSLCGDPNTQARIQHMLTTGKPLRN</sequence>
<evidence type="ECO:0000256" key="5">
    <source>
        <dbReference type="ARBA" id="ARBA00023027"/>
    </source>
</evidence>
<protein>
    <submittedName>
        <fullName evidence="10">3-hydroxyacyl-CoA dehydrogenase</fullName>
    </submittedName>
</protein>
<comment type="catalytic activity">
    <reaction evidence="7">
        <text>a (3S)-3-hydroxyacyl-CoA + NAD(+) = a 3-oxoacyl-CoA + NADH + H(+)</text>
        <dbReference type="Rhea" id="RHEA:22432"/>
        <dbReference type="ChEBI" id="CHEBI:15378"/>
        <dbReference type="ChEBI" id="CHEBI:57318"/>
        <dbReference type="ChEBI" id="CHEBI:57540"/>
        <dbReference type="ChEBI" id="CHEBI:57945"/>
        <dbReference type="ChEBI" id="CHEBI:90726"/>
        <dbReference type="EC" id="1.1.1.35"/>
    </reaction>
</comment>
<evidence type="ECO:0000256" key="4">
    <source>
        <dbReference type="ARBA" id="ARBA00023002"/>
    </source>
</evidence>
<comment type="caution">
    <text evidence="10">The sequence shown here is derived from an EMBL/GenBank/DDBJ whole genome shotgun (WGS) entry which is preliminary data.</text>
</comment>
<dbReference type="InterPro" id="IPR006176">
    <property type="entry name" value="3-OHacyl-CoA_DH_NAD-bd"/>
</dbReference>
<accession>A0A8J6MYP7</accession>
<dbReference type="AlphaFoldDB" id="A0A8J6MYP7"/>
<keyword evidence="3" id="KW-0442">Lipid degradation</keyword>
<reference evidence="10 11" key="1">
    <citation type="submission" date="2020-08" db="EMBL/GenBank/DDBJ databases">
        <title>Bridging the membrane lipid divide: bacteria of the FCB group superphylum have the potential to synthesize archaeal ether lipids.</title>
        <authorList>
            <person name="Villanueva L."/>
            <person name="Von Meijenfeldt F.A.B."/>
            <person name="Westbye A.B."/>
            <person name="Yadav S."/>
            <person name="Hopmans E.C."/>
            <person name="Dutilh B.E."/>
            <person name="Sinninghe Damste J.S."/>
        </authorList>
    </citation>
    <scope>NUCLEOTIDE SEQUENCE [LARGE SCALE GENOMIC DNA]</scope>
    <source>
        <strain evidence="10">NIOZ-UU27</strain>
    </source>
</reference>